<gene>
    <name evidence="8" type="ORF">ACFOGH_11410</name>
</gene>
<dbReference type="InterPro" id="IPR000620">
    <property type="entry name" value="EamA_dom"/>
</dbReference>
<dbReference type="PANTHER" id="PTHR22911:SF6">
    <property type="entry name" value="SOLUTE CARRIER FAMILY 35 MEMBER G1"/>
    <property type="match status" value="1"/>
</dbReference>
<comment type="similarity">
    <text evidence="2">Belongs to the drug/metabolite transporter (DMT) superfamily. 10 TMS drug/metabolite exporter (DME) (TC 2.A.7.3) family.</text>
</comment>
<feature type="transmembrane region" description="Helical" evidence="6">
    <location>
        <begin position="97"/>
        <end position="117"/>
    </location>
</feature>
<evidence type="ECO:0000256" key="4">
    <source>
        <dbReference type="ARBA" id="ARBA00022989"/>
    </source>
</evidence>
<evidence type="ECO:0000256" key="3">
    <source>
        <dbReference type="ARBA" id="ARBA00022692"/>
    </source>
</evidence>
<evidence type="ECO:0000313" key="9">
    <source>
        <dbReference type="Proteomes" id="UP001595547"/>
    </source>
</evidence>
<dbReference type="InterPro" id="IPR037185">
    <property type="entry name" value="EmrE-like"/>
</dbReference>
<sequence>MAISDNLRGALYMNLSMFAFTVNDAIMKSLTQNLPLYQTIALRGVVAVLGLILLARATGGLRLPAARHDRALIGLRSVVDVAATILFLTALKHMPLATLSAVMQVTPLAVTLGAALYFKDQIGWRRMLAIIIGFLGVMLIIRPGMEGFSAWSILGLASVATVVVRDLSVRRLSGSVPSLVVALGAASCVLLMGLVGSAIEGWQAITPFQILQICGAGGMVIVGYICSVTAMRVGDIGFVAPFRYTSLLWAIVLGWVFFATFPDGYALIGAAIVVATGIYTLLRERKLRQRARAAA</sequence>
<feature type="transmembrane region" description="Helical" evidence="6">
    <location>
        <begin position="205"/>
        <end position="226"/>
    </location>
</feature>
<dbReference type="SUPFAM" id="SSF103481">
    <property type="entry name" value="Multidrug resistance efflux transporter EmrE"/>
    <property type="match status" value="2"/>
</dbReference>
<proteinExistence type="inferred from homology"/>
<comment type="caution">
    <text evidence="8">The sequence shown here is derived from an EMBL/GenBank/DDBJ whole genome shotgun (WGS) entry which is preliminary data.</text>
</comment>
<dbReference type="RefSeq" id="WP_380073188.1">
    <property type="nucleotide sequence ID" value="NZ_JBHRTO010000001.1"/>
</dbReference>
<protein>
    <submittedName>
        <fullName evidence="8">DMT family transporter</fullName>
    </submittedName>
</protein>
<keyword evidence="4 6" id="KW-1133">Transmembrane helix</keyword>
<feature type="transmembrane region" description="Helical" evidence="6">
    <location>
        <begin position="40"/>
        <end position="59"/>
    </location>
</feature>
<dbReference type="EMBL" id="JBHRTO010000001">
    <property type="protein sequence ID" value="MFC3181599.1"/>
    <property type="molecule type" value="Genomic_DNA"/>
</dbReference>
<feature type="transmembrane region" description="Helical" evidence="6">
    <location>
        <begin position="238"/>
        <end position="258"/>
    </location>
</feature>
<evidence type="ECO:0000256" key="1">
    <source>
        <dbReference type="ARBA" id="ARBA00004141"/>
    </source>
</evidence>
<feature type="transmembrane region" description="Helical" evidence="6">
    <location>
        <begin position="264"/>
        <end position="282"/>
    </location>
</feature>
<organism evidence="8 9">
    <name type="scientific">Cypionkella sinensis</name>
    <dbReference type="NCBI Taxonomy" id="1756043"/>
    <lineage>
        <taxon>Bacteria</taxon>
        <taxon>Pseudomonadati</taxon>
        <taxon>Pseudomonadota</taxon>
        <taxon>Alphaproteobacteria</taxon>
        <taxon>Rhodobacterales</taxon>
        <taxon>Paracoccaceae</taxon>
        <taxon>Cypionkella</taxon>
    </lineage>
</organism>
<evidence type="ECO:0000256" key="5">
    <source>
        <dbReference type="ARBA" id="ARBA00023136"/>
    </source>
</evidence>
<accession>A0ABV7J3V0</accession>
<evidence type="ECO:0000259" key="7">
    <source>
        <dbReference type="Pfam" id="PF00892"/>
    </source>
</evidence>
<keyword evidence="5 6" id="KW-0472">Membrane</keyword>
<dbReference type="Proteomes" id="UP001595547">
    <property type="component" value="Unassembled WGS sequence"/>
</dbReference>
<feature type="transmembrane region" description="Helical" evidence="6">
    <location>
        <begin position="71"/>
        <end position="91"/>
    </location>
</feature>
<keyword evidence="3 6" id="KW-0812">Transmembrane</keyword>
<name>A0ABV7J3V0_9RHOB</name>
<feature type="transmembrane region" description="Helical" evidence="6">
    <location>
        <begin position="148"/>
        <end position="167"/>
    </location>
</feature>
<feature type="domain" description="EamA" evidence="7">
    <location>
        <begin position="8"/>
        <end position="141"/>
    </location>
</feature>
<reference evidence="9" key="1">
    <citation type="journal article" date="2019" name="Int. J. Syst. Evol. Microbiol.">
        <title>The Global Catalogue of Microorganisms (GCM) 10K type strain sequencing project: providing services to taxonomists for standard genome sequencing and annotation.</title>
        <authorList>
            <consortium name="The Broad Institute Genomics Platform"/>
            <consortium name="The Broad Institute Genome Sequencing Center for Infectious Disease"/>
            <person name="Wu L."/>
            <person name="Ma J."/>
        </authorList>
    </citation>
    <scope>NUCLEOTIDE SEQUENCE [LARGE SCALE GENOMIC DNA]</scope>
    <source>
        <strain evidence="9">KCTC 52039</strain>
    </source>
</reference>
<dbReference type="PANTHER" id="PTHR22911">
    <property type="entry name" value="ACYL-MALONYL CONDENSING ENZYME-RELATED"/>
    <property type="match status" value="1"/>
</dbReference>
<evidence type="ECO:0000313" key="8">
    <source>
        <dbReference type="EMBL" id="MFC3181599.1"/>
    </source>
</evidence>
<feature type="transmembrane region" description="Helical" evidence="6">
    <location>
        <begin position="179"/>
        <end position="199"/>
    </location>
</feature>
<evidence type="ECO:0000256" key="2">
    <source>
        <dbReference type="ARBA" id="ARBA00009853"/>
    </source>
</evidence>
<keyword evidence="9" id="KW-1185">Reference proteome</keyword>
<feature type="transmembrane region" description="Helical" evidence="6">
    <location>
        <begin position="124"/>
        <end position="142"/>
    </location>
</feature>
<comment type="subcellular location">
    <subcellularLocation>
        <location evidence="1">Membrane</location>
        <topology evidence="1">Multi-pass membrane protein</topology>
    </subcellularLocation>
</comment>
<dbReference type="Pfam" id="PF00892">
    <property type="entry name" value="EamA"/>
    <property type="match status" value="1"/>
</dbReference>
<evidence type="ECO:0000256" key="6">
    <source>
        <dbReference type="SAM" id="Phobius"/>
    </source>
</evidence>
<dbReference type="Gene3D" id="1.10.3730.20">
    <property type="match status" value="1"/>
</dbReference>